<proteinExistence type="predicted"/>
<feature type="signal peptide" evidence="2">
    <location>
        <begin position="1"/>
        <end position="16"/>
    </location>
</feature>
<dbReference type="AlphaFoldDB" id="A0ABD3NQ11"/>
<organism evidence="3 4">
    <name type="scientific">Cyclotella atomus</name>
    <dbReference type="NCBI Taxonomy" id="382360"/>
    <lineage>
        <taxon>Eukaryota</taxon>
        <taxon>Sar</taxon>
        <taxon>Stramenopiles</taxon>
        <taxon>Ochrophyta</taxon>
        <taxon>Bacillariophyta</taxon>
        <taxon>Coscinodiscophyceae</taxon>
        <taxon>Thalassiosirophycidae</taxon>
        <taxon>Stephanodiscales</taxon>
        <taxon>Stephanodiscaceae</taxon>
        <taxon>Cyclotella</taxon>
    </lineage>
</organism>
<dbReference type="Proteomes" id="UP001530400">
    <property type="component" value="Unassembled WGS sequence"/>
</dbReference>
<feature type="compositionally biased region" description="Low complexity" evidence="1">
    <location>
        <begin position="116"/>
        <end position="125"/>
    </location>
</feature>
<evidence type="ECO:0008006" key="5">
    <source>
        <dbReference type="Google" id="ProtNLM"/>
    </source>
</evidence>
<gene>
    <name evidence="3" type="ORF">ACHAWO_011033</name>
</gene>
<dbReference type="EMBL" id="JALLPJ020001016">
    <property type="protein sequence ID" value="KAL3777942.1"/>
    <property type="molecule type" value="Genomic_DNA"/>
</dbReference>
<evidence type="ECO:0000313" key="3">
    <source>
        <dbReference type="EMBL" id="KAL3777942.1"/>
    </source>
</evidence>
<evidence type="ECO:0000313" key="4">
    <source>
        <dbReference type="Proteomes" id="UP001530400"/>
    </source>
</evidence>
<keyword evidence="2" id="KW-0732">Signal</keyword>
<reference evidence="3 4" key="1">
    <citation type="submission" date="2024-10" db="EMBL/GenBank/DDBJ databases">
        <title>Updated reference genomes for cyclostephanoid diatoms.</title>
        <authorList>
            <person name="Roberts W.R."/>
            <person name="Alverson A.J."/>
        </authorList>
    </citation>
    <scope>NUCLEOTIDE SEQUENCE [LARGE SCALE GENOMIC DNA]</scope>
    <source>
        <strain evidence="3 4">AJA010-31</strain>
    </source>
</reference>
<evidence type="ECO:0000256" key="2">
    <source>
        <dbReference type="SAM" id="SignalP"/>
    </source>
</evidence>
<protein>
    <recommendedName>
        <fullName evidence="5">Secreted protein</fullName>
    </recommendedName>
</protein>
<feature type="chain" id="PRO_5044883261" description="Secreted protein" evidence="2">
    <location>
        <begin position="17"/>
        <end position="165"/>
    </location>
</feature>
<feature type="compositionally biased region" description="Low complexity" evidence="1">
    <location>
        <begin position="143"/>
        <end position="155"/>
    </location>
</feature>
<accession>A0ABD3NQ11</accession>
<name>A0ABD3NQ11_9STRA</name>
<sequence>MKLVIVSLALFPVTSTSIKVKNHVDVSAGAIKITEESSKSAGSRAQNSECSFTSVAVCGSVNADTGILGCETGLICVKDEASSIGGRCVLEESQFLEEETQPHLHVQHRPRPPQPHASSSSYYSSNAGLTSSAAAREQLGLDSSSSARKSESNSSTTNDERSEQR</sequence>
<feature type="region of interest" description="Disordered" evidence="1">
    <location>
        <begin position="99"/>
        <end position="165"/>
    </location>
</feature>
<comment type="caution">
    <text evidence="3">The sequence shown here is derived from an EMBL/GenBank/DDBJ whole genome shotgun (WGS) entry which is preliminary data.</text>
</comment>
<evidence type="ECO:0000256" key="1">
    <source>
        <dbReference type="SAM" id="MobiDB-lite"/>
    </source>
</evidence>
<keyword evidence="4" id="KW-1185">Reference proteome</keyword>